<dbReference type="GO" id="GO:0016301">
    <property type="term" value="F:kinase activity"/>
    <property type="evidence" value="ECO:0007669"/>
    <property type="project" value="UniProtKB-KW"/>
</dbReference>
<dbReference type="SUPFAM" id="SSF52009">
    <property type="entry name" value="Phosphohistidine domain"/>
    <property type="match status" value="1"/>
</dbReference>
<evidence type="ECO:0000313" key="2">
    <source>
        <dbReference type="EMBL" id="NUU15652.1"/>
    </source>
</evidence>
<dbReference type="RefSeq" id="WP_246280320.1">
    <property type="nucleotide sequence ID" value="NZ_JABMCI010000024.1"/>
</dbReference>
<dbReference type="Pfam" id="PF00391">
    <property type="entry name" value="PEP-utilizers"/>
    <property type="match status" value="1"/>
</dbReference>
<feature type="domain" description="PEP-utilising enzyme mobile" evidence="1">
    <location>
        <begin position="79"/>
        <end position="116"/>
    </location>
</feature>
<dbReference type="PANTHER" id="PTHR22931">
    <property type="entry name" value="PHOSPHOENOLPYRUVATE DIKINASE-RELATED"/>
    <property type="match status" value="1"/>
</dbReference>
<dbReference type="Gene3D" id="3.50.30.10">
    <property type="entry name" value="Phosphohistidine domain"/>
    <property type="match status" value="1"/>
</dbReference>
<dbReference type="Gene3D" id="1.10.189.10">
    <property type="entry name" value="Pyruvate Phosphate Dikinase, domain 2"/>
    <property type="match status" value="1"/>
</dbReference>
<proteinExistence type="predicted"/>
<keyword evidence="2" id="KW-0670">Pyruvate</keyword>
<dbReference type="InterPro" id="IPR010121">
    <property type="entry name" value="Pyruvate_phosphate_dikinase"/>
</dbReference>
<evidence type="ECO:0000313" key="3">
    <source>
        <dbReference type="Proteomes" id="UP000565724"/>
    </source>
</evidence>
<sequence length="116" mass="12095">AEAAYRSAAARVGESQLTGDEELSRWRGDKLDQLLLPQCAASEERRLETADMAASTGAAGGEVVLESAQALERNEAGAHVILVRRETQPGDLRGMIVADGILAARGGKTSHAAVVA</sequence>
<keyword evidence="2" id="KW-0418">Kinase</keyword>
<keyword evidence="3" id="KW-1185">Reference proteome</keyword>
<dbReference type="EC" id="2.7.9.1" evidence="2"/>
<dbReference type="GO" id="GO:0050242">
    <property type="term" value="F:pyruvate, phosphate dikinase activity"/>
    <property type="evidence" value="ECO:0007669"/>
    <property type="project" value="UniProtKB-EC"/>
</dbReference>
<name>A0A7Y6DW56_9CELL</name>
<feature type="non-terminal residue" evidence="2">
    <location>
        <position position="1"/>
    </location>
</feature>
<gene>
    <name evidence="2" type="ORF">HP550_00115</name>
</gene>
<dbReference type="EMBL" id="JABMCI010000024">
    <property type="protein sequence ID" value="NUU15652.1"/>
    <property type="molecule type" value="Genomic_DNA"/>
</dbReference>
<dbReference type="Proteomes" id="UP000565724">
    <property type="component" value="Unassembled WGS sequence"/>
</dbReference>
<organism evidence="2 3">
    <name type="scientific">Cellulomonas humilata</name>
    <dbReference type="NCBI Taxonomy" id="144055"/>
    <lineage>
        <taxon>Bacteria</taxon>
        <taxon>Bacillati</taxon>
        <taxon>Actinomycetota</taxon>
        <taxon>Actinomycetes</taxon>
        <taxon>Micrococcales</taxon>
        <taxon>Cellulomonadaceae</taxon>
        <taxon>Cellulomonas</taxon>
    </lineage>
</organism>
<evidence type="ECO:0000259" key="1">
    <source>
        <dbReference type="Pfam" id="PF00391"/>
    </source>
</evidence>
<dbReference type="PANTHER" id="PTHR22931:SF9">
    <property type="entry name" value="PYRUVATE, PHOSPHATE DIKINASE 1, CHLOROPLASTIC"/>
    <property type="match status" value="1"/>
</dbReference>
<dbReference type="InterPro" id="IPR036637">
    <property type="entry name" value="Phosphohistidine_dom_sf"/>
</dbReference>
<comment type="caution">
    <text evidence="2">The sequence shown here is derived from an EMBL/GenBank/DDBJ whole genome shotgun (WGS) entry which is preliminary data.</text>
</comment>
<reference evidence="2 3" key="1">
    <citation type="submission" date="2020-05" db="EMBL/GenBank/DDBJ databases">
        <title>Genome Sequencing of Type Strains.</title>
        <authorList>
            <person name="Lemaire J.F."/>
            <person name="Inderbitzin P."/>
            <person name="Gregorio O.A."/>
            <person name="Collins S.B."/>
            <person name="Wespe N."/>
            <person name="Knight-Connoni V."/>
        </authorList>
    </citation>
    <scope>NUCLEOTIDE SEQUENCE [LARGE SCALE GENOMIC DNA]</scope>
    <source>
        <strain evidence="2 3">ATCC 25174</strain>
    </source>
</reference>
<dbReference type="InterPro" id="IPR008279">
    <property type="entry name" value="PEP-util_enz_mobile_dom"/>
</dbReference>
<keyword evidence="2" id="KW-0808">Transferase</keyword>
<feature type="non-terminal residue" evidence="2">
    <location>
        <position position="116"/>
    </location>
</feature>
<protein>
    <submittedName>
        <fullName evidence="2">Pyruvate, phosphate dikinase</fullName>
        <ecNumber evidence="2">2.7.9.1</ecNumber>
    </submittedName>
</protein>
<accession>A0A7Y6DW56</accession>
<dbReference type="AlphaFoldDB" id="A0A7Y6DW56"/>